<name>A0A2S5EDX4_9BACT</name>
<dbReference type="EMBL" id="JALY01000223">
    <property type="protein sequence ID" value="POZ91237.1"/>
    <property type="molecule type" value="Genomic_DNA"/>
</dbReference>
<accession>A0A2S5EDX4</accession>
<protein>
    <recommendedName>
        <fullName evidence="6">AAA+ ATPase domain-containing protein</fullName>
    </recommendedName>
</protein>
<keyword evidence="2" id="KW-0378">Hydrolase</keyword>
<dbReference type="PANTHER" id="PTHR43146">
    <property type="entry name" value="CANCER-RELATED NUCLEOSIDE-TRIPHOSPHATASE"/>
    <property type="match status" value="1"/>
</dbReference>
<proteinExistence type="predicted"/>
<dbReference type="InterPro" id="IPR027417">
    <property type="entry name" value="P-loop_NTPase"/>
</dbReference>
<keyword evidence="1" id="KW-0547">Nucleotide-binding</keyword>
<dbReference type="AlphaFoldDB" id="A0A2S5EDX4"/>
<keyword evidence="5" id="KW-1185">Reference proteome</keyword>
<reference evidence="4 5" key="1">
    <citation type="submission" date="2014-01" db="EMBL/GenBank/DDBJ databases">
        <title>Comparative genomics of Petrotoga.</title>
        <authorList>
            <person name="Chow K."/>
            <person name="Charchuk R."/>
            <person name="Nesbo C.L."/>
        </authorList>
    </citation>
    <scope>NUCLEOTIDE SEQUENCE [LARGE SCALE GENOMIC DNA]</scope>
    <source>
        <strain evidence="4 5">DSM 16923</strain>
    </source>
</reference>
<evidence type="ECO:0000313" key="4">
    <source>
        <dbReference type="EMBL" id="POZ91237.1"/>
    </source>
</evidence>
<evidence type="ECO:0000256" key="1">
    <source>
        <dbReference type="ARBA" id="ARBA00022741"/>
    </source>
</evidence>
<comment type="caution">
    <text evidence="4">The sequence shown here is derived from an EMBL/GenBank/DDBJ whole genome shotgun (WGS) entry which is preliminary data.</text>
</comment>
<dbReference type="GO" id="GO:0017111">
    <property type="term" value="F:ribonucleoside triphosphate phosphatase activity"/>
    <property type="evidence" value="ECO:0007669"/>
    <property type="project" value="InterPro"/>
</dbReference>
<dbReference type="Proteomes" id="UP000236950">
    <property type="component" value="Unassembled WGS sequence"/>
</dbReference>
<sequence length="185" mass="21728">MINNIFLTGRIGVGKTTIIKKVLKKLKPKIGGFTVYKEGEIFNWNAFYLIEGSYLIDEKIVLNLSEENRFAFRKENYSKWIVNTKAFEEVGVRLLSPSNFVDIIIMDELGRFELNAFEFQKKVYSLLDSKIPVLGVIKDESNEFLDKIRNRTDVEIFKITQENRENKYEDIYNLVKNLISYQKSF</sequence>
<evidence type="ECO:0008006" key="6">
    <source>
        <dbReference type="Google" id="ProtNLM"/>
    </source>
</evidence>
<dbReference type="Pfam" id="PF03266">
    <property type="entry name" value="NTPase_1"/>
    <property type="match status" value="1"/>
</dbReference>
<evidence type="ECO:0000256" key="3">
    <source>
        <dbReference type="ARBA" id="ARBA00022840"/>
    </source>
</evidence>
<organism evidence="4 5">
    <name type="scientific">Petrotoga halophila DSM 16923</name>
    <dbReference type="NCBI Taxonomy" id="1122953"/>
    <lineage>
        <taxon>Bacteria</taxon>
        <taxon>Thermotogati</taxon>
        <taxon>Thermotogota</taxon>
        <taxon>Thermotogae</taxon>
        <taxon>Petrotogales</taxon>
        <taxon>Petrotogaceae</taxon>
        <taxon>Petrotoga</taxon>
    </lineage>
</organism>
<dbReference type="Gene3D" id="3.40.50.300">
    <property type="entry name" value="P-loop containing nucleotide triphosphate hydrolases"/>
    <property type="match status" value="1"/>
</dbReference>
<dbReference type="SUPFAM" id="SSF52540">
    <property type="entry name" value="P-loop containing nucleoside triphosphate hydrolases"/>
    <property type="match status" value="1"/>
</dbReference>
<dbReference type="RefSeq" id="WP_103898993.1">
    <property type="nucleotide sequence ID" value="NZ_JALY01000223.1"/>
</dbReference>
<gene>
    <name evidence="4" type="ORF">AA81_10630</name>
</gene>
<keyword evidence="3" id="KW-0067">ATP-binding</keyword>
<dbReference type="GO" id="GO:0005524">
    <property type="term" value="F:ATP binding"/>
    <property type="evidence" value="ECO:0007669"/>
    <property type="project" value="UniProtKB-KW"/>
</dbReference>
<evidence type="ECO:0000256" key="2">
    <source>
        <dbReference type="ARBA" id="ARBA00022801"/>
    </source>
</evidence>
<dbReference type="InterPro" id="IPR004948">
    <property type="entry name" value="Nuc-triphosphatase_THEP1"/>
</dbReference>
<evidence type="ECO:0000313" key="5">
    <source>
        <dbReference type="Proteomes" id="UP000236950"/>
    </source>
</evidence>
<dbReference type="PANTHER" id="PTHR43146:SF1">
    <property type="entry name" value="CANCER-RELATED NUCLEOSIDE-TRIPHOSPHATASE"/>
    <property type="match status" value="1"/>
</dbReference>